<dbReference type="RefSeq" id="WP_093390613.1">
    <property type="nucleotide sequence ID" value="NZ_FOTW01000031.1"/>
</dbReference>
<organism evidence="1 2">
    <name type="scientific">Rugamonas rubra</name>
    <dbReference type="NCBI Taxonomy" id="758825"/>
    <lineage>
        <taxon>Bacteria</taxon>
        <taxon>Pseudomonadati</taxon>
        <taxon>Pseudomonadota</taxon>
        <taxon>Betaproteobacteria</taxon>
        <taxon>Burkholderiales</taxon>
        <taxon>Oxalobacteraceae</taxon>
        <taxon>Telluria group</taxon>
        <taxon>Rugamonas</taxon>
    </lineage>
</organism>
<dbReference type="InterPro" id="IPR057062">
    <property type="entry name" value="TriTu"/>
</dbReference>
<dbReference type="Pfam" id="PF24689">
    <property type="entry name" value="TriTu"/>
    <property type="match status" value="1"/>
</dbReference>
<dbReference type="OrthoDB" id="8780984at2"/>
<evidence type="ECO:0000313" key="2">
    <source>
        <dbReference type="Proteomes" id="UP000199470"/>
    </source>
</evidence>
<reference evidence="1 2" key="1">
    <citation type="submission" date="2016-10" db="EMBL/GenBank/DDBJ databases">
        <authorList>
            <person name="de Groot N.N."/>
        </authorList>
    </citation>
    <scope>NUCLEOTIDE SEQUENCE [LARGE SCALE GENOMIC DNA]</scope>
    <source>
        <strain evidence="1 2">ATCC 43154</strain>
    </source>
</reference>
<evidence type="ECO:0000313" key="1">
    <source>
        <dbReference type="EMBL" id="SFM76068.1"/>
    </source>
</evidence>
<name>A0A1I4TH07_9BURK</name>
<dbReference type="EMBL" id="FOTW01000031">
    <property type="protein sequence ID" value="SFM76068.1"/>
    <property type="molecule type" value="Genomic_DNA"/>
</dbReference>
<dbReference type="AlphaFoldDB" id="A0A1I4TH07"/>
<dbReference type="STRING" id="758825.SAMN02982985_05211"/>
<gene>
    <name evidence="1" type="ORF">SAMN02982985_05211</name>
</gene>
<sequence>MLDIFFSWTKNAQTLLPSGVQMELTVGKMSANPSARLDLDAPMGMGRVTCWESGDFCAEILDPDSGRDVFAQSGEFNSIEALERQLTGFLATLGAPSIPMCK</sequence>
<proteinExistence type="predicted"/>
<dbReference type="Proteomes" id="UP000199470">
    <property type="component" value="Unassembled WGS sequence"/>
</dbReference>
<keyword evidence="2" id="KW-1185">Reference proteome</keyword>
<protein>
    <submittedName>
        <fullName evidence="1">Uncharacterized protein</fullName>
    </submittedName>
</protein>
<accession>A0A1I4TH07</accession>